<dbReference type="GO" id="GO:0008168">
    <property type="term" value="F:methyltransferase activity"/>
    <property type="evidence" value="ECO:0007669"/>
    <property type="project" value="UniProtKB-KW"/>
</dbReference>
<dbReference type="InterPro" id="IPR041698">
    <property type="entry name" value="Methyltransf_25"/>
</dbReference>
<proteinExistence type="predicted"/>
<dbReference type="SUPFAM" id="SSF53335">
    <property type="entry name" value="S-adenosyl-L-methionine-dependent methyltransferases"/>
    <property type="match status" value="1"/>
</dbReference>
<gene>
    <name evidence="4" type="primary">cypM_2</name>
    <name evidence="4" type="ORF">SHM7688_03414</name>
</gene>
<dbReference type="GO" id="GO:0032259">
    <property type="term" value="P:methylation"/>
    <property type="evidence" value="ECO:0007669"/>
    <property type="project" value="UniProtKB-KW"/>
</dbReference>
<evidence type="ECO:0000256" key="1">
    <source>
        <dbReference type="ARBA" id="ARBA00022603"/>
    </source>
</evidence>
<dbReference type="STRING" id="321267.SHM7688_03414"/>
<evidence type="ECO:0000256" key="2">
    <source>
        <dbReference type="ARBA" id="ARBA00022679"/>
    </source>
</evidence>
<evidence type="ECO:0000313" key="5">
    <source>
        <dbReference type="Proteomes" id="UP000054823"/>
    </source>
</evidence>
<accession>A0A0P1EUB8</accession>
<feature type="domain" description="Methyltransferase" evidence="3">
    <location>
        <begin position="48"/>
        <end position="136"/>
    </location>
</feature>
<dbReference type="EMBL" id="CYPW01000032">
    <property type="protein sequence ID" value="CUH53945.1"/>
    <property type="molecule type" value="Genomic_DNA"/>
</dbReference>
<evidence type="ECO:0000259" key="3">
    <source>
        <dbReference type="Pfam" id="PF13649"/>
    </source>
</evidence>
<dbReference type="EC" id="2.1.1.-" evidence="4"/>
<keyword evidence="2 4" id="KW-0808">Transferase</keyword>
<dbReference type="Gene3D" id="3.40.50.150">
    <property type="entry name" value="Vaccinia Virus protein VP39"/>
    <property type="match status" value="1"/>
</dbReference>
<dbReference type="PANTHER" id="PTHR43861:SF1">
    <property type="entry name" value="TRANS-ACONITATE 2-METHYLTRANSFERASE"/>
    <property type="match status" value="1"/>
</dbReference>
<dbReference type="RefSeq" id="WP_058241107.1">
    <property type="nucleotide sequence ID" value="NZ_CYPW01000032.1"/>
</dbReference>
<name>A0A0P1EUB8_9RHOB</name>
<keyword evidence="1 4" id="KW-0489">Methyltransferase</keyword>
<keyword evidence="5" id="KW-1185">Reference proteome</keyword>
<dbReference type="Pfam" id="PF13649">
    <property type="entry name" value="Methyltransf_25"/>
    <property type="match status" value="1"/>
</dbReference>
<protein>
    <submittedName>
        <fullName evidence="4">Cypemycin methyltransferase</fullName>
        <ecNumber evidence="4">2.1.1.-</ecNumber>
    </submittedName>
</protein>
<evidence type="ECO:0000313" key="4">
    <source>
        <dbReference type="EMBL" id="CUH53945.1"/>
    </source>
</evidence>
<sequence length="201" mass="21842">MSDKETLEVYAKAAEDYAARFGKVAEGDIDQFSDLKALFELLPDNGLVLDLGCGPGQWAAKIREAGYQVEAMDASLEMAALAKKRFDLNVTVGVFEDLTAEARYDGIWANFSLLHAPRADFPTHLARIHRALRPGGAFHIGMKLGAAEARDGLGRFYSYYGEAELIDLLEAAGFTVIRKRRGNGKGLAGSDDTFVILTAHG</sequence>
<dbReference type="InterPro" id="IPR029063">
    <property type="entry name" value="SAM-dependent_MTases_sf"/>
</dbReference>
<organism evidence="4 5">
    <name type="scientific">Shimia marina</name>
    <dbReference type="NCBI Taxonomy" id="321267"/>
    <lineage>
        <taxon>Bacteria</taxon>
        <taxon>Pseudomonadati</taxon>
        <taxon>Pseudomonadota</taxon>
        <taxon>Alphaproteobacteria</taxon>
        <taxon>Rhodobacterales</taxon>
        <taxon>Roseobacteraceae</taxon>
    </lineage>
</organism>
<dbReference type="AlphaFoldDB" id="A0A0P1EUB8"/>
<reference evidence="4 5" key="1">
    <citation type="submission" date="2015-09" db="EMBL/GenBank/DDBJ databases">
        <authorList>
            <consortium name="Swine Surveillance"/>
        </authorList>
    </citation>
    <scope>NUCLEOTIDE SEQUENCE [LARGE SCALE GENOMIC DNA]</scope>
    <source>
        <strain evidence="4 5">CECT 7688</strain>
    </source>
</reference>
<dbReference type="PANTHER" id="PTHR43861">
    <property type="entry name" value="TRANS-ACONITATE 2-METHYLTRANSFERASE-RELATED"/>
    <property type="match status" value="1"/>
</dbReference>
<dbReference type="CDD" id="cd02440">
    <property type="entry name" value="AdoMet_MTases"/>
    <property type="match status" value="1"/>
</dbReference>
<dbReference type="OrthoDB" id="9804312at2"/>
<dbReference type="Proteomes" id="UP000054823">
    <property type="component" value="Unassembled WGS sequence"/>
</dbReference>